<evidence type="ECO:0000256" key="4">
    <source>
        <dbReference type="PROSITE-ProRule" id="PRU00335"/>
    </source>
</evidence>
<evidence type="ECO:0000256" key="5">
    <source>
        <dbReference type="SAM" id="MobiDB-lite"/>
    </source>
</evidence>
<evidence type="ECO:0000256" key="1">
    <source>
        <dbReference type="ARBA" id="ARBA00023015"/>
    </source>
</evidence>
<evidence type="ECO:0000313" key="8">
    <source>
        <dbReference type="Proteomes" id="UP001144280"/>
    </source>
</evidence>
<dbReference type="SUPFAM" id="SSF46689">
    <property type="entry name" value="Homeodomain-like"/>
    <property type="match status" value="1"/>
</dbReference>
<dbReference type="InterPro" id="IPR050109">
    <property type="entry name" value="HTH-type_TetR-like_transc_reg"/>
</dbReference>
<accession>A0ABQ5QU56</accession>
<evidence type="ECO:0000313" key="7">
    <source>
        <dbReference type="EMBL" id="GLH98108.1"/>
    </source>
</evidence>
<dbReference type="InterPro" id="IPR041347">
    <property type="entry name" value="MftR_C"/>
</dbReference>
<proteinExistence type="predicted"/>
<keyword evidence="3" id="KW-0804">Transcription</keyword>
<reference evidence="7" key="1">
    <citation type="submission" date="2022-12" db="EMBL/GenBank/DDBJ databases">
        <title>New Phytohabitans aurantiacus sp. RD004123 nov., an actinomycete isolated from soil.</title>
        <authorList>
            <person name="Triningsih D.W."/>
            <person name="Harunari E."/>
            <person name="Igarashi Y."/>
        </authorList>
    </citation>
    <scope>NUCLEOTIDE SEQUENCE</scope>
    <source>
        <strain evidence="7">RD004123</strain>
    </source>
</reference>
<feature type="DNA-binding region" description="H-T-H motif" evidence="4">
    <location>
        <begin position="65"/>
        <end position="84"/>
    </location>
</feature>
<dbReference type="Gene3D" id="1.10.10.60">
    <property type="entry name" value="Homeodomain-like"/>
    <property type="match status" value="1"/>
</dbReference>
<dbReference type="Gene3D" id="1.10.357.10">
    <property type="entry name" value="Tetracycline Repressor, domain 2"/>
    <property type="match status" value="1"/>
</dbReference>
<name>A0ABQ5QU56_9ACTN</name>
<keyword evidence="8" id="KW-1185">Reference proteome</keyword>
<sequence>MREVVAADHTLWVAARQTPSAQARSRRQADHAPSGMWARKKQETRQTLQRVSLQLVLERGLDGVTVDEISSAAGVSPRTFANYFTSKDEALTGDGPCVFDPAMLADIATGAAALDPLPQVHALLSASVAEADGRWEEMRQRRQLQERYPALMARLLGRFASLEDELTGALARRAGVDAQSEIGPRLLAAVSITTLRVAFLRWTEQDSQRSFGAYLEEAFTQLRGVR</sequence>
<evidence type="ECO:0000259" key="6">
    <source>
        <dbReference type="PROSITE" id="PS50977"/>
    </source>
</evidence>
<feature type="region of interest" description="Disordered" evidence="5">
    <location>
        <begin position="17"/>
        <end position="43"/>
    </location>
</feature>
<dbReference type="Proteomes" id="UP001144280">
    <property type="component" value="Unassembled WGS sequence"/>
</dbReference>
<dbReference type="PROSITE" id="PS50977">
    <property type="entry name" value="HTH_TETR_2"/>
    <property type="match status" value="1"/>
</dbReference>
<keyword evidence="1" id="KW-0805">Transcription regulation</keyword>
<feature type="domain" description="HTH tetR-type" evidence="6">
    <location>
        <begin position="42"/>
        <end position="102"/>
    </location>
</feature>
<organism evidence="7 8">
    <name type="scientific">Phytohabitans aurantiacus</name>
    <dbReference type="NCBI Taxonomy" id="3016789"/>
    <lineage>
        <taxon>Bacteria</taxon>
        <taxon>Bacillati</taxon>
        <taxon>Actinomycetota</taxon>
        <taxon>Actinomycetes</taxon>
        <taxon>Micromonosporales</taxon>
        <taxon>Micromonosporaceae</taxon>
    </lineage>
</organism>
<dbReference type="InterPro" id="IPR009057">
    <property type="entry name" value="Homeodomain-like_sf"/>
</dbReference>
<dbReference type="PANTHER" id="PTHR30055:SF238">
    <property type="entry name" value="MYCOFACTOCIN BIOSYNTHESIS TRANSCRIPTIONAL REGULATOR MFTR-RELATED"/>
    <property type="match status" value="1"/>
</dbReference>
<dbReference type="Pfam" id="PF00440">
    <property type="entry name" value="TetR_N"/>
    <property type="match status" value="1"/>
</dbReference>
<dbReference type="Pfam" id="PF17754">
    <property type="entry name" value="TetR_C_14"/>
    <property type="match status" value="1"/>
</dbReference>
<evidence type="ECO:0000256" key="2">
    <source>
        <dbReference type="ARBA" id="ARBA00023125"/>
    </source>
</evidence>
<dbReference type="InterPro" id="IPR001647">
    <property type="entry name" value="HTH_TetR"/>
</dbReference>
<keyword evidence="2 4" id="KW-0238">DNA-binding</keyword>
<dbReference type="EMBL" id="BSDI01000014">
    <property type="protein sequence ID" value="GLH98108.1"/>
    <property type="molecule type" value="Genomic_DNA"/>
</dbReference>
<evidence type="ECO:0000256" key="3">
    <source>
        <dbReference type="ARBA" id="ARBA00023163"/>
    </source>
</evidence>
<gene>
    <name evidence="7" type="ORF">Pa4123_33830</name>
</gene>
<protein>
    <submittedName>
        <fullName evidence="7">TetR family transcriptional regulator</fullName>
    </submittedName>
</protein>
<comment type="caution">
    <text evidence="7">The sequence shown here is derived from an EMBL/GenBank/DDBJ whole genome shotgun (WGS) entry which is preliminary data.</text>
</comment>
<dbReference type="PANTHER" id="PTHR30055">
    <property type="entry name" value="HTH-TYPE TRANSCRIPTIONAL REGULATOR RUTR"/>
    <property type="match status" value="1"/>
</dbReference>